<protein>
    <submittedName>
        <fullName evidence="7">PLP-dependent aminotransferase family protein</fullName>
    </submittedName>
</protein>
<evidence type="ECO:0000256" key="2">
    <source>
        <dbReference type="ARBA" id="ARBA00022898"/>
    </source>
</evidence>
<dbReference type="EMBL" id="QZCW01000003">
    <property type="protein sequence ID" value="MCW5323016.1"/>
    <property type="molecule type" value="Genomic_DNA"/>
</dbReference>
<keyword evidence="3" id="KW-0805">Transcription regulation</keyword>
<evidence type="ECO:0000256" key="3">
    <source>
        <dbReference type="ARBA" id="ARBA00023015"/>
    </source>
</evidence>
<accession>A0ABT3KXF2</accession>
<dbReference type="Proteomes" id="UP001208935">
    <property type="component" value="Unassembled WGS sequence"/>
</dbReference>
<dbReference type="InterPro" id="IPR051446">
    <property type="entry name" value="HTH_trans_reg/aminotransferase"/>
</dbReference>
<dbReference type="InterPro" id="IPR036388">
    <property type="entry name" value="WH-like_DNA-bd_sf"/>
</dbReference>
<evidence type="ECO:0000313" key="7">
    <source>
        <dbReference type="EMBL" id="MCW5323016.1"/>
    </source>
</evidence>
<dbReference type="SUPFAM" id="SSF53383">
    <property type="entry name" value="PLP-dependent transferases"/>
    <property type="match status" value="1"/>
</dbReference>
<dbReference type="PANTHER" id="PTHR46577">
    <property type="entry name" value="HTH-TYPE TRANSCRIPTIONAL REGULATORY PROTEIN GABR"/>
    <property type="match status" value="1"/>
</dbReference>
<comment type="similarity">
    <text evidence="1">In the C-terminal section; belongs to the class-I pyridoxal-phosphate-dependent aminotransferase family.</text>
</comment>
<reference evidence="8" key="1">
    <citation type="submission" date="2023-07" db="EMBL/GenBank/DDBJ databases">
        <title>Verminephrobacter genomes.</title>
        <authorList>
            <person name="Lund M.B."/>
        </authorList>
    </citation>
    <scope>NUCLEOTIDE SEQUENCE [LARGE SCALE GENOMIC DNA]</scope>
    <source>
        <strain evidence="8">AtM5-05</strain>
    </source>
</reference>
<sequence>MRAATRAISTSSAAPRRWQCTNSWPWRRTRTHSPQSAPRKQAAMVKRSRGMLLQSIVLERGAAQTLSTQIYRKLKDLLLDGSLSAGDRLPSTRTMASELGVARATIVETFERLVAEGLLESRVGAGTHVSPALNARVAPTDAPLDIGSVASAKLAKAIALAGQFGTRLVHQHQPFTTGMPAFDAFPMAQWFRLSSKHWRNARKPMLGYPEPHGELRLREAIATHLRVNRGIACHARQIFIVSGAQYAFQLIAEMLIDAGDRVWFENPGHIGARNCFMLAGAHMVAVPVDEAGLRVEQGRAMAPSFKLAFVTPSQQQPLGVKMSLDRRFALLQAAEAADAWIIEDDWAGDFCVTDKPLPTLKELDLGGRVIYVGSFSKSIFPALRLGFILAPPPLVPFFCTSLEAFSPGVPTHLQTVLAEFIAEGHFATHVRRMRRLYAERYDALAHAVGTHLARWLELAPTRTGLHTFARLKCPIIDRDEHIVDGKKMVDFSSS</sequence>
<gene>
    <name evidence="7" type="ORF">D5039_18270</name>
</gene>
<dbReference type="PRINTS" id="PR00035">
    <property type="entry name" value="HTHGNTR"/>
</dbReference>
<dbReference type="InterPro" id="IPR000524">
    <property type="entry name" value="Tscrpt_reg_HTH_GntR"/>
</dbReference>
<proteinExistence type="inferred from homology"/>
<comment type="caution">
    <text evidence="7">The sequence shown here is derived from an EMBL/GenBank/DDBJ whole genome shotgun (WGS) entry which is preliminary data.</text>
</comment>
<dbReference type="SUPFAM" id="SSF46785">
    <property type="entry name" value="Winged helix' DNA-binding domain"/>
    <property type="match status" value="1"/>
</dbReference>
<keyword evidence="8" id="KW-1185">Reference proteome</keyword>
<evidence type="ECO:0000313" key="8">
    <source>
        <dbReference type="Proteomes" id="UP001208935"/>
    </source>
</evidence>
<keyword evidence="2" id="KW-0663">Pyridoxal phosphate</keyword>
<dbReference type="InterPro" id="IPR004839">
    <property type="entry name" value="Aminotransferase_I/II_large"/>
</dbReference>
<evidence type="ECO:0000256" key="4">
    <source>
        <dbReference type="ARBA" id="ARBA00023125"/>
    </source>
</evidence>
<dbReference type="CDD" id="cd07377">
    <property type="entry name" value="WHTH_GntR"/>
    <property type="match status" value="1"/>
</dbReference>
<dbReference type="Gene3D" id="3.40.640.10">
    <property type="entry name" value="Type I PLP-dependent aspartate aminotransferase-like (Major domain)"/>
    <property type="match status" value="1"/>
</dbReference>
<dbReference type="InterPro" id="IPR015421">
    <property type="entry name" value="PyrdxlP-dep_Trfase_major"/>
</dbReference>
<name>A0ABT3KXF2_9BURK</name>
<keyword evidence="4" id="KW-0238">DNA-binding</keyword>
<evidence type="ECO:0000259" key="6">
    <source>
        <dbReference type="PROSITE" id="PS50949"/>
    </source>
</evidence>
<dbReference type="Pfam" id="PF00155">
    <property type="entry name" value="Aminotran_1_2"/>
    <property type="match status" value="1"/>
</dbReference>
<dbReference type="PANTHER" id="PTHR46577:SF1">
    <property type="entry name" value="HTH-TYPE TRANSCRIPTIONAL REGULATORY PROTEIN GABR"/>
    <property type="match status" value="1"/>
</dbReference>
<keyword evidence="5" id="KW-0804">Transcription</keyword>
<keyword evidence="7" id="KW-0032">Aminotransferase</keyword>
<dbReference type="InterPro" id="IPR015424">
    <property type="entry name" value="PyrdxlP-dep_Trfase"/>
</dbReference>
<keyword evidence="7" id="KW-0808">Transferase</keyword>
<dbReference type="PROSITE" id="PS50949">
    <property type="entry name" value="HTH_GNTR"/>
    <property type="match status" value="1"/>
</dbReference>
<evidence type="ECO:0000256" key="5">
    <source>
        <dbReference type="ARBA" id="ARBA00023163"/>
    </source>
</evidence>
<feature type="domain" description="HTH gntR-type" evidence="6">
    <location>
        <begin position="64"/>
        <end position="132"/>
    </location>
</feature>
<dbReference type="CDD" id="cd00609">
    <property type="entry name" value="AAT_like"/>
    <property type="match status" value="1"/>
</dbReference>
<dbReference type="SMART" id="SM00345">
    <property type="entry name" value="HTH_GNTR"/>
    <property type="match status" value="1"/>
</dbReference>
<dbReference type="InterPro" id="IPR036390">
    <property type="entry name" value="WH_DNA-bd_sf"/>
</dbReference>
<dbReference type="Gene3D" id="1.10.10.10">
    <property type="entry name" value="Winged helix-like DNA-binding domain superfamily/Winged helix DNA-binding domain"/>
    <property type="match status" value="1"/>
</dbReference>
<organism evidence="7 8">
    <name type="scientific">Verminephrobacter aporrectodeae subsp. tuberculatae</name>
    <dbReference type="NCBI Taxonomy" id="1110392"/>
    <lineage>
        <taxon>Bacteria</taxon>
        <taxon>Pseudomonadati</taxon>
        <taxon>Pseudomonadota</taxon>
        <taxon>Betaproteobacteria</taxon>
        <taxon>Burkholderiales</taxon>
        <taxon>Comamonadaceae</taxon>
        <taxon>Verminephrobacter</taxon>
    </lineage>
</organism>
<dbReference type="GO" id="GO:0008483">
    <property type="term" value="F:transaminase activity"/>
    <property type="evidence" value="ECO:0007669"/>
    <property type="project" value="UniProtKB-KW"/>
</dbReference>
<evidence type="ECO:0000256" key="1">
    <source>
        <dbReference type="ARBA" id="ARBA00005384"/>
    </source>
</evidence>
<dbReference type="Pfam" id="PF00392">
    <property type="entry name" value="GntR"/>
    <property type="match status" value="1"/>
</dbReference>